<evidence type="ECO:0000313" key="2">
    <source>
        <dbReference type="EMBL" id="KAK0055351.1"/>
    </source>
</evidence>
<dbReference type="EMBL" id="JASAOG010000070">
    <property type="protein sequence ID" value="KAK0055351.1"/>
    <property type="molecule type" value="Genomic_DNA"/>
</dbReference>
<proteinExistence type="predicted"/>
<keyword evidence="3" id="KW-1185">Reference proteome</keyword>
<protein>
    <recommendedName>
        <fullName evidence="4">Transmembrane protein</fullName>
    </recommendedName>
</protein>
<dbReference type="PROSITE" id="PS51257">
    <property type="entry name" value="PROKAR_LIPOPROTEIN"/>
    <property type="match status" value="1"/>
</dbReference>
<dbReference type="SUPFAM" id="SSF63825">
    <property type="entry name" value="YWTD domain"/>
    <property type="match status" value="2"/>
</dbReference>
<dbReference type="AlphaFoldDB" id="A0AAD8BJ89"/>
<sequence length="296" mass="33958">MYRYIQIVLLIILSCDTVKSVILSDGHGLMSYENGIKERLANNKVNTSFEMCGDTVYWQDSTHIFKGSINSTESEVIFNFTSKDGENIKSFAVDCALGECFILTSSLLRYHIANQQSNSILDNLKNANRMSYDTIYQKLYFLYDDYIECFNIYGQNKQQYDSLQLKPYDSLQLKPTALAVGKDNLFVADTLSQTILKCSLEFKMCIELTNGTGYILNMRMSETNLLVTDIQTNFFYEINMENKQIVNQLKVETVKDAHQSQYKNQAVQGNKHQAVQGNVKWGWILLTCLLGFLIFH</sequence>
<evidence type="ECO:0000313" key="3">
    <source>
        <dbReference type="Proteomes" id="UP001233172"/>
    </source>
</evidence>
<comment type="caution">
    <text evidence="2">The sequence shown here is derived from an EMBL/GenBank/DDBJ whole genome shotgun (WGS) entry which is preliminary data.</text>
</comment>
<accession>A0AAD8BJ89</accession>
<gene>
    <name evidence="2" type="ORF">Bpfe_015111</name>
</gene>
<dbReference type="Proteomes" id="UP001233172">
    <property type="component" value="Unassembled WGS sequence"/>
</dbReference>
<evidence type="ECO:0000256" key="1">
    <source>
        <dbReference type="SAM" id="SignalP"/>
    </source>
</evidence>
<dbReference type="Gene3D" id="2.120.10.30">
    <property type="entry name" value="TolB, C-terminal domain"/>
    <property type="match status" value="1"/>
</dbReference>
<dbReference type="InterPro" id="IPR011042">
    <property type="entry name" value="6-blade_b-propeller_TolB-like"/>
</dbReference>
<reference evidence="2" key="2">
    <citation type="submission" date="2023-04" db="EMBL/GenBank/DDBJ databases">
        <authorList>
            <person name="Bu L."/>
            <person name="Lu L."/>
            <person name="Laidemitt M.R."/>
            <person name="Zhang S.M."/>
            <person name="Mutuku M."/>
            <person name="Mkoji G."/>
            <person name="Steinauer M."/>
            <person name="Loker E.S."/>
        </authorList>
    </citation>
    <scope>NUCLEOTIDE SEQUENCE</scope>
    <source>
        <strain evidence="2">KasaAsao</strain>
        <tissue evidence="2">Whole Snail</tissue>
    </source>
</reference>
<keyword evidence="1" id="KW-0732">Signal</keyword>
<feature type="signal peptide" evidence="1">
    <location>
        <begin position="1"/>
        <end position="20"/>
    </location>
</feature>
<reference evidence="2" key="1">
    <citation type="journal article" date="2023" name="PLoS Negl. Trop. Dis.">
        <title>A genome sequence for Biomphalaria pfeifferi, the major vector snail for the human-infecting parasite Schistosoma mansoni.</title>
        <authorList>
            <person name="Bu L."/>
            <person name="Lu L."/>
            <person name="Laidemitt M.R."/>
            <person name="Zhang S.M."/>
            <person name="Mutuku M."/>
            <person name="Mkoji G."/>
            <person name="Steinauer M."/>
            <person name="Loker E.S."/>
        </authorList>
    </citation>
    <scope>NUCLEOTIDE SEQUENCE</scope>
    <source>
        <strain evidence="2">KasaAsao</strain>
    </source>
</reference>
<organism evidence="2 3">
    <name type="scientific">Biomphalaria pfeifferi</name>
    <name type="common">Bloodfluke planorb</name>
    <name type="synonym">Freshwater snail</name>
    <dbReference type="NCBI Taxonomy" id="112525"/>
    <lineage>
        <taxon>Eukaryota</taxon>
        <taxon>Metazoa</taxon>
        <taxon>Spiralia</taxon>
        <taxon>Lophotrochozoa</taxon>
        <taxon>Mollusca</taxon>
        <taxon>Gastropoda</taxon>
        <taxon>Heterobranchia</taxon>
        <taxon>Euthyneura</taxon>
        <taxon>Panpulmonata</taxon>
        <taxon>Hygrophila</taxon>
        <taxon>Lymnaeoidea</taxon>
        <taxon>Planorbidae</taxon>
        <taxon>Biomphalaria</taxon>
    </lineage>
</organism>
<feature type="chain" id="PRO_5041913552" description="Transmembrane protein" evidence="1">
    <location>
        <begin position="21"/>
        <end position="296"/>
    </location>
</feature>
<evidence type="ECO:0008006" key="4">
    <source>
        <dbReference type="Google" id="ProtNLM"/>
    </source>
</evidence>
<name>A0AAD8BJ89_BIOPF</name>